<accession>A0AAD7C968</accession>
<protein>
    <submittedName>
        <fullName evidence="2">Uncharacterized protein</fullName>
    </submittedName>
</protein>
<dbReference type="EMBL" id="JARKIF010000004">
    <property type="protein sequence ID" value="KAJ7641991.1"/>
    <property type="molecule type" value="Genomic_DNA"/>
</dbReference>
<feature type="region of interest" description="Disordered" evidence="1">
    <location>
        <begin position="117"/>
        <end position="136"/>
    </location>
</feature>
<feature type="region of interest" description="Disordered" evidence="1">
    <location>
        <begin position="529"/>
        <end position="554"/>
    </location>
</feature>
<evidence type="ECO:0000313" key="2">
    <source>
        <dbReference type="EMBL" id="KAJ7641991.1"/>
    </source>
</evidence>
<name>A0AAD7C968_9AGAR</name>
<comment type="caution">
    <text evidence="2">The sequence shown here is derived from an EMBL/GenBank/DDBJ whole genome shotgun (WGS) entry which is preliminary data.</text>
</comment>
<feature type="region of interest" description="Disordered" evidence="1">
    <location>
        <begin position="342"/>
        <end position="397"/>
    </location>
</feature>
<feature type="compositionally biased region" description="Low complexity" evidence="1">
    <location>
        <begin position="532"/>
        <end position="546"/>
    </location>
</feature>
<dbReference type="Proteomes" id="UP001221142">
    <property type="component" value="Unassembled WGS sequence"/>
</dbReference>
<feature type="region of interest" description="Disordered" evidence="1">
    <location>
        <begin position="144"/>
        <end position="196"/>
    </location>
</feature>
<dbReference type="AlphaFoldDB" id="A0AAD7C968"/>
<evidence type="ECO:0000256" key="1">
    <source>
        <dbReference type="SAM" id="MobiDB-lite"/>
    </source>
</evidence>
<proteinExistence type="predicted"/>
<feature type="region of interest" description="Disordered" evidence="1">
    <location>
        <begin position="1"/>
        <end position="54"/>
    </location>
</feature>
<keyword evidence="3" id="KW-1185">Reference proteome</keyword>
<feature type="compositionally biased region" description="Low complexity" evidence="1">
    <location>
        <begin position="147"/>
        <end position="162"/>
    </location>
</feature>
<reference evidence="2" key="1">
    <citation type="submission" date="2023-03" db="EMBL/GenBank/DDBJ databases">
        <title>Massive genome expansion in bonnet fungi (Mycena s.s.) driven by repeated elements and novel gene families across ecological guilds.</title>
        <authorList>
            <consortium name="Lawrence Berkeley National Laboratory"/>
            <person name="Harder C.B."/>
            <person name="Miyauchi S."/>
            <person name="Viragh M."/>
            <person name="Kuo A."/>
            <person name="Thoen E."/>
            <person name="Andreopoulos B."/>
            <person name="Lu D."/>
            <person name="Skrede I."/>
            <person name="Drula E."/>
            <person name="Henrissat B."/>
            <person name="Morin E."/>
            <person name="Kohler A."/>
            <person name="Barry K."/>
            <person name="LaButti K."/>
            <person name="Morin E."/>
            <person name="Salamov A."/>
            <person name="Lipzen A."/>
            <person name="Mereny Z."/>
            <person name="Hegedus B."/>
            <person name="Baldrian P."/>
            <person name="Stursova M."/>
            <person name="Weitz H."/>
            <person name="Taylor A."/>
            <person name="Grigoriev I.V."/>
            <person name="Nagy L.G."/>
            <person name="Martin F."/>
            <person name="Kauserud H."/>
        </authorList>
    </citation>
    <scope>NUCLEOTIDE SEQUENCE</scope>
    <source>
        <strain evidence="2">9284</strain>
    </source>
</reference>
<evidence type="ECO:0000313" key="3">
    <source>
        <dbReference type="Proteomes" id="UP001221142"/>
    </source>
</evidence>
<gene>
    <name evidence="2" type="ORF">FB45DRAFT_364280</name>
</gene>
<sequence>MHAANEFVLPTVTHSSPSLPDDQSAVAESLSQSSIPASHNDASHHHSPQMDSTGDWVLSDAEARCLREREQVAAGSAAANSAEYSSWANASWANIYDAAGAATTTTENAEILEFQRRDSEAEAAWSTGSTRDAYDDWKNTPLPAHWTTSDNTSSTGSSSSFTDYGFGQTSGDDPYGYAPVDAPPPLPTAEDYQYPPPFDEYFADVPPDDDVDAVEFMRMVEASTGFPPAHARHPHQSDAVINKNLGSWTDGICAHQYLLRENEILAAALPLREFRQAYYYGTSSRHSDFEAMTREGDRRFREATEGLNDVHAAFPAPIRPQPHPIPQATMFRTYLVTRGGVQVPSNSSISAPQDANEAGAGLCTSSRPLKRKSRDDSPSTDGSDSEAANRRVSKSFPTNYTQVPTIQELAHGRRLLRRGMDSIQGALVSLQSDFCFGRERYDELQRKLQQFAVDYHTRLPQHDGHRRFSHPLLTDEETAKFHIYLILLIHQRLYYLAALVFDCLRVQFRERTAVKFLLTGGYLDTYADSDESSSGSDIFGSSSTDSNADDEPYQFSPDAHANVEIVVDHPQVSDTDVDQHRDKRIAAFTTPGFRAQSLLPTNKSQSIDTSSYGEDSKALFAQWDHANSVAMADVDLLGSVPTVYIDPRLLTDPVAVGSYLPDRHY</sequence>
<organism evidence="2 3">
    <name type="scientific">Roridomyces roridus</name>
    <dbReference type="NCBI Taxonomy" id="1738132"/>
    <lineage>
        <taxon>Eukaryota</taxon>
        <taxon>Fungi</taxon>
        <taxon>Dikarya</taxon>
        <taxon>Basidiomycota</taxon>
        <taxon>Agaricomycotina</taxon>
        <taxon>Agaricomycetes</taxon>
        <taxon>Agaricomycetidae</taxon>
        <taxon>Agaricales</taxon>
        <taxon>Marasmiineae</taxon>
        <taxon>Mycenaceae</taxon>
        <taxon>Roridomyces</taxon>
    </lineage>
</organism>
<feature type="compositionally biased region" description="Polar residues" evidence="1">
    <location>
        <begin position="343"/>
        <end position="353"/>
    </location>
</feature>